<feature type="region of interest" description="Disordered" evidence="3">
    <location>
        <begin position="218"/>
        <end position="252"/>
    </location>
</feature>
<feature type="region of interest" description="Disordered" evidence="3">
    <location>
        <begin position="128"/>
        <end position="173"/>
    </location>
</feature>
<dbReference type="InterPro" id="IPR009205">
    <property type="entry name" value="FlaC_arc"/>
</dbReference>
<feature type="compositionally biased region" description="Basic and acidic residues" evidence="3">
    <location>
        <begin position="23"/>
        <end position="35"/>
    </location>
</feature>
<keyword evidence="2" id="KW-0974">Archaeal flagellum</keyword>
<dbReference type="Proteomes" id="UP001321047">
    <property type="component" value="Unassembled WGS sequence"/>
</dbReference>
<dbReference type="Pfam" id="PF05377">
    <property type="entry name" value="FlaC_arch"/>
    <property type="match status" value="1"/>
</dbReference>
<evidence type="ECO:0000313" key="6">
    <source>
        <dbReference type="Proteomes" id="UP001321047"/>
    </source>
</evidence>
<evidence type="ECO:0000313" key="5">
    <source>
        <dbReference type="EMBL" id="MCU4751738.1"/>
    </source>
</evidence>
<gene>
    <name evidence="5" type="ORF">OB919_07045</name>
</gene>
<feature type="region of interest" description="Disordered" evidence="3">
    <location>
        <begin position="15"/>
        <end position="69"/>
    </location>
</feature>
<feature type="region of interest" description="Disordered" evidence="3">
    <location>
        <begin position="82"/>
        <end position="105"/>
    </location>
</feature>
<feature type="compositionally biased region" description="Polar residues" evidence="3">
    <location>
        <begin position="155"/>
        <end position="166"/>
    </location>
</feature>
<evidence type="ECO:0000256" key="2">
    <source>
        <dbReference type="ARBA" id="ARBA00022440"/>
    </source>
</evidence>
<organism evidence="5 6">
    <name type="scientific">Natronosalvus hydrolyticus</name>
    <dbReference type="NCBI Taxonomy" id="2979988"/>
    <lineage>
        <taxon>Archaea</taxon>
        <taxon>Methanobacteriati</taxon>
        <taxon>Methanobacteriota</taxon>
        <taxon>Stenosarchaea group</taxon>
        <taxon>Halobacteria</taxon>
        <taxon>Halobacteriales</taxon>
        <taxon>Natrialbaceae</taxon>
        <taxon>Natronosalvus</taxon>
    </lineage>
</organism>
<keyword evidence="5" id="KW-0282">Flagellum</keyword>
<feature type="domain" description="Archaeal flagella protein FlaD/E" evidence="4">
    <location>
        <begin position="246"/>
        <end position="338"/>
    </location>
</feature>
<dbReference type="AlphaFoldDB" id="A0AAP3E5N5"/>
<dbReference type="GO" id="GO:0097589">
    <property type="term" value="C:archaeal-type flagellum"/>
    <property type="evidence" value="ECO:0007669"/>
    <property type="project" value="UniProtKB-SubCell"/>
</dbReference>
<evidence type="ECO:0000256" key="3">
    <source>
        <dbReference type="SAM" id="MobiDB-lite"/>
    </source>
</evidence>
<keyword evidence="6" id="KW-1185">Reference proteome</keyword>
<dbReference type="GO" id="GO:0097588">
    <property type="term" value="P:archaeal or bacterial-type flagellum-dependent cell motility"/>
    <property type="evidence" value="ECO:0007669"/>
    <property type="project" value="InterPro"/>
</dbReference>
<dbReference type="EMBL" id="JAOPJZ010000004">
    <property type="protein sequence ID" value="MCU4751738.1"/>
    <property type="molecule type" value="Genomic_DNA"/>
</dbReference>
<evidence type="ECO:0000259" key="4">
    <source>
        <dbReference type="Pfam" id="PF04659"/>
    </source>
</evidence>
<keyword evidence="5" id="KW-0969">Cilium</keyword>
<feature type="compositionally biased region" description="Acidic residues" evidence="3">
    <location>
        <begin position="36"/>
        <end position="69"/>
    </location>
</feature>
<name>A0AAP3E5N5_9EURY</name>
<dbReference type="RefSeq" id="WP_342807833.1">
    <property type="nucleotide sequence ID" value="NZ_JAOPJZ010000004.1"/>
</dbReference>
<comment type="subcellular location">
    <subcellularLocation>
        <location evidence="1">Archaeal flagellum</location>
    </subcellularLocation>
</comment>
<reference evidence="5 6" key="1">
    <citation type="submission" date="2022-09" db="EMBL/GenBank/DDBJ databases">
        <title>Enrichment on poylsaccharides allowed isolation of novel metabolic and taxonomic groups of Haloarchaea.</title>
        <authorList>
            <person name="Sorokin D.Y."/>
            <person name="Elcheninov A.G."/>
            <person name="Khizhniak T.V."/>
            <person name="Kolganova T.V."/>
            <person name="Kublanov I.V."/>
        </authorList>
    </citation>
    <scope>NUCLEOTIDE SEQUENCE [LARGE SCALE GENOMIC DNA]</scope>
    <source>
        <strain evidence="5 6">AArc-curdl1</strain>
    </source>
</reference>
<accession>A0AAP3E5N5</accession>
<keyword evidence="5" id="KW-0966">Cell projection</keyword>
<evidence type="ECO:0000256" key="1">
    <source>
        <dbReference type="ARBA" id="ARBA00004618"/>
    </source>
</evidence>
<proteinExistence type="predicted"/>
<dbReference type="PANTHER" id="PTHR40698">
    <property type="entry name" value="FLAGELLA-RELATED PROTEIN E-RELATED-RELATED"/>
    <property type="match status" value="1"/>
</dbReference>
<comment type="caution">
    <text evidence="5">The sequence shown here is derived from an EMBL/GenBank/DDBJ whole genome shotgun (WGS) entry which is preliminary data.</text>
</comment>
<dbReference type="InterPro" id="IPR006752">
    <property type="entry name" value="Arch_fla_DE"/>
</dbReference>
<dbReference type="PANTHER" id="PTHR40698:SF2">
    <property type="entry name" value="FLAGELLA-RELATED PROTEIN C-RELATED"/>
    <property type="match status" value="1"/>
</dbReference>
<feature type="compositionally biased region" description="Acidic residues" evidence="3">
    <location>
        <begin position="223"/>
        <end position="247"/>
    </location>
</feature>
<dbReference type="InterPro" id="IPR052494">
    <property type="entry name" value="Flagella_assembly_related"/>
</dbReference>
<protein>
    <submittedName>
        <fullName evidence="5">Flagella accessory C family protein</fullName>
    </submittedName>
</protein>
<sequence>MNLGLGNLRDALERFLGNTGGRRGREREQQRRADGDDGDEPAEEAVEEEPEPETEERPDSDELDDEEVIDDLYHRIDSLEENLNQKDAQLGSIEDSTQHVSSQVEEVNDTIRQLLGIYDRLTDDVNPFTGAGEEKHGFGVFDEDEEPEGFGLGQPASSSEEPSNPFETEAEEDTVSFDDLKHMIEDAAAASGMAAEEPSGGQTITFDEDDVEDTHVEVQATESVDEPEADDSADEDDLEEDDTEEESATLAHLSSTYASDIVVFEWLTELVRTGGPAATLRAISYYHEIGWISEDVKAHLESVLSGPDLDMHVEPESTPDELTAEDHADSYTYIMKLQEIHETKQEVAP</sequence>
<feature type="compositionally biased region" description="Polar residues" evidence="3">
    <location>
        <begin position="94"/>
        <end position="105"/>
    </location>
</feature>
<dbReference type="Pfam" id="PF04659">
    <property type="entry name" value="Arch_fla_DE"/>
    <property type="match status" value="1"/>
</dbReference>